<protein>
    <recommendedName>
        <fullName evidence="2">diguanylate cyclase</fullName>
        <ecNumber evidence="2">2.7.7.65</ecNumber>
    </recommendedName>
</protein>
<organism evidence="7 8">
    <name type="scientific">Thiorhodococcus mannitoliphagus</name>
    <dbReference type="NCBI Taxonomy" id="329406"/>
    <lineage>
        <taxon>Bacteria</taxon>
        <taxon>Pseudomonadati</taxon>
        <taxon>Pseudomonadota</taxon>
        <taxon>Gammaproteobacteria</taxon>
        <taxon>Chromatiales</taxon>
        <taxon>Chromatiaceae</taxon>
        <taxon>Thiorhodococcus</taxon>
    </lineage>
</organism>
<dbReference type="NCBIfam" id="TIGR00254">
    <property type="entry name" value="GGDEF"/>
    <property type="match status" value="1"/>
</dbReference>
<dbReference type="PANTHER" id="PTHR45138:SF9">
    <property type="entry name" value="DIGUANYLATE CYCLASE DGCM-RELATED"/>
    <property type="match status" value="1"/>
</dbReference>
<evidence type="ECO:0000256" key="1">
    <source>
        <dbReference type="ARBA" id="ARBA00001946"/>
    </source>
</evidence>
<accession>A0A6P1E3V8</accession>
<dbReference type="SUPFAM" id="SSF55073">
    <property type="entry name" value="Nucleotide cyclase"/>
    <property type="match status" value="1"/>
</dbReference>
<comment type="caution">
    <text evidence="7">The sequence shown here is derived from an EMBL/GenBank/DDBJ whole genome shotgun (WGS) entry which is preliminary data.</text>
</comment>
<dbReference type="CDD" id="cd01949">
    <property type="entry name" value="GGDEF"/>
    <property type="match status" value="1"/>
</dbReference>
<dbReference type="FunFam" id="3.30.70.270:FF:000001">
    <property type="entry name" value="Diguanylate cyclase domain protein"/>
    <property type="match status" value="1"/>
</dbReference>
<dbReference type="EC" id="2.7.7.65" evidence="2"/>
<dbReference type="InterPro" id="IPR006674">
    <property type="entry name" value="HD_domain"/>
</dbReference>
<sequence length="657" mass="71728">MAEQSDSLTRAVRLALRSEVGELPPAPAAAVKLLGLTREEDTEVSAISRVIETEPALAAKVLQIVNSAFYGFPSKINTIHRAVTLLGFSAVRQIALQVLFYERMVKRGSSGHFDRLHFWQHSLLVAILSRGIGERLGHPDPDALYAAGLLHDLGKMILESHGRVCYSDFLGASSNSVNSIRENERTYFGVTHDMVGAVICASWGLPELLCRVQAYHHGPISEAELSAEEAREVAVVALADFIAWTQGIGSVDLLNSLSISQDVLSLVPLDEIGLPELLEKADAEISEIGTFYGLEFPPSPQLRANMVATAVALCRGEPGSATPSGNALLSSYTAPHQSLDPDDFIPQTLEALQRELGIERLLMMQVEPKRRSLIATHALPPLPAVSPTAPLELTMPTLSGELVRCLRERRPVLVRESPENEKTLAAIGVSEAAAVPVMCHGRLMGVLWVSRKHAGESLELGLLPEVMRVAGELGIAIERSRTFERERAKAELDALTRLGNRGAVDRFLARAFRQGKEARRLFAVGLADIDHFKAFNDSFGHQAGDDVLRIVADTMRSLTRPTDFLGRYGGEEFLFVLMDTHLEGARIYAERIRKQIEQRGQVLAERFPGHSLTISIGVAVYEDGFKDESEIVAAADAALYRAKAAGRNRIEMADAGH</sequence>
<dbReference type="PANTHER" id="PTHR45138">
    <property type="entry name" value="REGULATORY COMPONENTS OF SENSORY TRANSDUCTION SYSTEM"/>
    <property type="match status" value="1"/>
</dbReference>
<dbReference type="PROSITE" id="PS51833">
    <property type="entry name" value="HDOD"/>
    <property type="match status" value="1"/>
</dbReference>
<dbReference type="InterPro" id="IPR006675">
    <property type="entry name" value="HDIG_dom"/>
</dbReference>
<dbReference type="InterPro" id="IPR029016">
    <property type="entry name" value="GAF-like_dom_sf"/>
</dbReference>
<comment type="catalytic activity">
    <reaction evidence="3">
        <text>2 GTP = 3',3'-c-di-GMP + 2 diphosphate</text>
        <dbReference type="Rhea" id="RHEA:24898"/>
        <dbReference type="ChEBI" id="CHEBI:33019"/>
        <dbReference type="ChEBI" id="CHEBI:37565"/>
        <dbReference type="ChEBI" id="CHEBI:58805"/>
        <dbReference type="EC" id="2.7.7.65"/>
    </reaction>
</comment>
<evidence type="ECO:0000256" key="2">
    <source>
        <dbReference type="ARBA" id="ARBA00012528"/>
    </source>
</evidence>
<dbReference type="PROSITE" id="PS50887">
    <property type="entry name" value="GGDEF"/>
    <property type="match status" value="1"/>
</dbReference>
<dbReference type="Pfam" id="PF00990">
    <property type="entry name" value="GGDEF"/>
    <property type="match status" value="1"/>
</dbReference>
<evidence type="ECO:0000259" key="5">
    <source>
        <dbReference type="PROSITE" id="PS51831"/>
    </source>
</evidence>
<dbReference type="SUPFAM" id="SSF55781">
    <property type="entry name" value="GAF domain-like"/>
    <property type="match status" value="1"/>
</dbReference>
<evidence type="ECO:0000259" key="6">
    <source>
        <dbReference type="PROSITE" id="PS51833"/>
    </source>
</evidence>
<evidence type="ECO:0000259" key="4">
    <source>
        <dbReference type="PROSITE" id="PS50887"/>
    </source>
</evidence>
<dbReference type="Pfam" id="PF01590">
    <property type="entry name" value="GAF"/>
    <property type="match status" value="1"/>
</dbReference>
<dbReference type="InterPro" id="IPR043128">
    <property type="entry name" value="Rev_trsase/Diguanyl_cyclase"/>
</dbReference>
<evidence type="ECO:0000256" key="3">
    <source>
        <dbReference type="ARBA" id="ARBA00034247"/>
    </source>
</evidence>
<dbReference type="Proteomes" id="UP000471640">
    <property type="component" value="Unassembled WGS sequence"/>
</dbReference>
<dbReference type="AlphaFoldDB" id="A0A6P1E3V8"/>
<dbReference type="EMBL" id="JAAIJR010000168">
    <property type="protein sequence ID" value="NEX23202.1"/>
    <property type="molecule type" value="Genomic_DNA"/>
</dbReference>
<reference evidence="8" key="1">
    <citation type="journal article" date="2020" name="Microbiol. Resour. Announc.">
        <title>Draft Genome Sequences of Thiorhodococcus mannitoliphagus and Thiorhodococcus minor, Purple Sulfur Photosynthetic Bacteria in the Gammaproteobacterial Family Chromatiaceae.</title>
        <authorList>
            <person name="Aviles F.A."/>
            <person name="Meyer T.E."/>
            <person name="Kyndt J.A."/>
        </authorList>
    </citation>
    <scope>NUCLEOTIDE SEQUENCE [LARGE SCALE GENOMIC DNA]</scope>
    <source>
        <strain evidence="8">DSM 18266</strain>
    </source>
</reference>
<evidence type="ECO:0000313" key="7">
    <source>
        <dbReference type="EMBL" id="NEX23202.1"/>
    </source>
</evidence>
<dbReference type="SMART" id="SM00471">
    <property type="entry name" value="HDc"/>
    <property type="match status" value="1"/>
</dbReference>
<feature type="domain" description="HD" evidence="5">
    <location>
        <begin position="118"/>
        <end position="245"/>
    </location>
</feature>
<dbReference type="InterPro" id="IPR003607">
    <property type="entry name" value="HD/PDEase_dom"/>
</dbReference>
<dbReference type="SUPFAM" id="SSF109604">
    <property type="entry name" value="HD-domain/PDEase-like"/>
    <property type="match status" value="1"/>
</dbReference>
<dbReference type="SMART" id="SM00267">
    <property type="entry name" value="GGDEF"/>
    <property type="match status" value="1"/>
</dbReference>
<dbReference type="CDD" id="cd00077">
    <property type="entry name" value="HDc"/>
    <property type="match status" value="1"/>
</dbReference>
<evidence type="ECO:0000313" key="8">
    <source>
        <dbReference type="Proteomes" id="UP000471640"/>
    </source>
</evidence>
<feature type="domain" description="HDOD" evidence="6">
    <location>
        <begin position="23"/>
        <end position="219"/>
    </location>
</feature>
<dbReference type="InterPro" id="IPR003018">
    <property type="entry name" value="GAF"/>
</dbReference>
<dbReference type="Gene3D" id="3.30.70.270">
    <property type="match status" value="1"/>
</dbReference>
<keyword evidence="8" id="KW-1185">Reference proteome</keyword>
<dbReference type="InterPro" id="IPR029787">
    <property type="entry name" value="Nucleotide_cyclase"/>
</dbReference>
<dbReference type="InterPro" id="IPR050469">
    <property type="entry name" value="Diguanylate_Cyclase"/>
</dbReference>
<dbReference type="InterPro" id="IPR013976">
    <property type="entry name" value="HDOD"/>
</dbReference>
<dbReference type="Gene3D" id="1.10.3210.10">
    <property type="entry name" value="Hypothetical protein af1432"/>
    <property type="match status" value="1"/>
</dbReference>
<dbReference type="GO" id="GO:0052621">
    <property type="term" value="F:diguanylate cyclase activity"/>
    <property type="evidence" value="ECO:0007669"/>
    <property type="project" value="UniProtKB-EC"/>
</dbReference>
<dbReference type="SMART" id="SM00065">
    <property type="entry name" value="GAF"/>
    <property type="match status" value="1"/>
</dbReference>
<dbReference type="Pfam" id="PF08668">
    <property type="entry name" value="HDOD"/>
    <property type="match status" value="1"/>
</dbReference>
<proteinExistence type="predicted"/>
<dbReference type="NCBIfam" id="TIGR00277">
    <property type="entry name" value="HDIG"/>
    <property type="match status" value="1"/>
</dbReference>
<reference evidence="7 8" key="2">
    <citation type="submission" date="2020-02" db="EMBL/GenBank/DDBJ databases">
        <title>Genome sequences of Thiorhodococcus mannitoliphagus and Thiorhodococcus minor, purple sulfur photosynthetic bacteria in the gammaproteobacterial family, Chromatiaceae.</title>
        <authorList>
            <person name="Aviles F.A."/>
            <person name="Meyer T.E."/>
            <person name="Kyndt J.A."/>
        </authorList>
    </citation>
    <scope>NUCLEOTIDE SEQUENCE [LARGE SCALE GENOMIC DNA]</scope>
    <source>
        <strain evidence="7 8">DSM 18266</strain>
    </source>
</reference>
<gene>
    <name evidence="7" type="ORF">G3480_23370</name>
</gene>
<dbReference type="InterPro" id="IPR000160">
    <property type="entry name" value="GGDEF_dom"/>
</dbReference>
<dbReference type="Gene3D" id="3.30.450.40">
    <property type="match status" value="1"/>
</dbReference>
<name>A0A6P1E3V8_9GAMM</name>
<dbReference type="PROSITE" id="PS51831">
    <property type="entry name" value="HD"/>
    <property type="match status" value="1"/>
</dbReference>
<comment type="cofactor">
    <cofactor evidence="1">
        <name>Mg(2+)</name>
        <dbReference type="ChEBI" id="CHEBI:18420"/>
    </cofactor>
</comment>
<dbReference type="RefSeq" id="WP_164656595.1">
    <property type="nucleotide sequence ID" value="NZ_JAAIJR010000168.1"/>
</dbReference>
<feature type="domain" description="GGDEF" evidence="4">
    <location>
        <begin position="520"/>
        <end position="655"/>
    </location>
</feature>